<dbReference type="InterPro" id="IPR027417">
    <property type="entry name" value="P-loop_NTPase"/>
</dbReference>
<reference evidence="5" key="2">
    <citation type="journal article" date="2008" name="Genome Biol.">
        <title>Improved genome assembly and evidence-based global gene model set for the chordate Ciona intestinalis: new insight into intron and operon populations.</title>
        <authorList>
            <person name="Satou Y."/>
            <person name="Mineta K."/>
            <person name="Ogasawara M."/>
            <person name="Sasakura Y."/>
            <person name="Shoguchi E."/>
            <person name="Ueno K."/>
            <person name="Yamada L."/>
            <person name="Matsumoto J."/>
            <person name="Wasserscheid J."/>
            <person name="Dewar K."/>
            <person name="Wiley G.B."/>
            <person name="Macmil S.L."/>
            <person name="Roe B.A."/>
            <person name="Zeller R.W."/>
            <person name="Hastings K.E."/>
            <person name="Lemaire P."/>
            <person name="Lindquist E."/>
            <person name="Endo T."/>
            <person name="Hotta K."/>
            <person name="Inaba K."/>
        </authorList>
    </citation>
    <scope>NUCLEOTIDE SEQUENCE [LARGE SCALE GENOMIC DNA]</scope>
    <source>
        <strain evidence="5">wild type</strain>
    </source>
</reference>
<evidence type="ECO:0000256" key="2">
    <source>
        <dbReference type="ARBA" id="ARBA00022679"/>
    </source>
</evidence>
<dbReference type="AlphaFoldDB" id="F6TLK5"/>
<dbReference type="OrthoDB" id="205623at2759"/>
<sequence>MADEETAKIKKMLEATFETGFKELAKYADDLPDYKPIVDYFVTSIFERKVTEWKGYKMSGQGFSCDTIKWVYENWTPWKDDVIVASFPKTGTTWVRNIVAHLYYRDNKTLMEMVKPMAMPHIYLETGIPLKFEILEKLPWKRRIFATHVSAPLFNFEKVKSAGAKVIYTIRNPKDQVVSWYNMMQNFPFQATDVNAQKCIQKIGTRFSRRQCLVHNYWEIKKGSGTWRIYCLGIRIETTITSCLLSTRT</sequence>
<dbReference type="EMBL" id="EAAA01001262">
    <property type="status" value="NOT_ANNOTATED_CDS"/>
    <property type="molecule type" value="Genomic_DNA"/>
</dbReference>
<protein>
    <recommendedName>
        <fullName evidence="3">Sulfotransferase</fullName>
        <ecNumber evidence="3">2.8.2.-</ecNumber>
    </recommendedName>
</protein>
<dbReference type="KEGG" id="cin:100178661"/>
<evidence type="ECO:0000256" key="3">
    <source>
        <dbReference type="RuleBase" id="RU361155"/>
    </source>
</evidence>
<dbReference type="InterPro" id="IPR000863">
    <property type="entry name" value="Sulfotransferase_dom"/>
</dbReference>
<evidence type="ECO:0000313" key="6">
    <source>
        <dbReference type="Proteomes" id="UP000008144"/>
    </source>
</evidence>
<evidence type="ECO:0000256" key="1">
    <source>
        <dbReference type="ARBA" id="ARBA00005771"/>
    </source>
</evidence>
<keyword evidence="2 3" id="KW-0808">Transferase</keyword>
<dbReference type="InParanoid" id="F6TLK5"/>
<name>F6TLK5_CIOIN</name>
<keyword evidence="6" id="KW-1185">Reference proteome</keyword>
<reference evidence="5" key="4">
    <citation type="submission" date="2025-09" db="UniProtKB">
        <authorList>
            <consortium name="Ensembl"/>
        </authorList>
    </citation>
    <scope>IDENTIFICATION</scope>
</reference>
<dbReference type="SUPFAM" id="SSF52540">
    <property type="entry name" value="P-loop containing nucleoside triphosphate hydrolases"/>
    <property type="match status" value="1"/>
</dbReference>
<evidence type="ECO:0000259" key="4">
    <source>
        <dbReference type="Pfam" id="PF00685"/>
    </source>
</evidence>
<accession>A0A1W2WJ41</accession>
<dbReference type="GO" id="GO:0008146">
    <property type="term" value="F:sulfotransferase activity"/>
    <property type="evidence" value="ECO:0000318"/>
    <property type="project" value="GO_Central"/>
</dbReference>
<feature type="domain" description="Sulfotransferase" evidence="4">
    <location>
        <begin position="79"/>
        <end position="219"/>
    </location>
</feature>
<proteinExistence type="inferred from homology"/>
<dbReference type="GO" id="GO:0005737">
    <property type="term" value="C:cytoplasm"/>
    <property type="evidence" value="ECO:0000318"/>
    <property type="project" value="GO_Central"/>
</dbReference>
<dbReference type="PANTHER" id="PTHR11783">
    <property type="entry name" value="SULFOTRANSFERASE SULT"/>
    <property type="match status" value="1"/>
</dbReference>
<reference evidence="5" key="3">
    <citation type="submission" date="2025-08" db="UniProtKB">
        <authorList>
            <consortium name="Ensembl"/>
        </authorList>
    </citation>
    <scope>IDENTIFICATION</scope>
</reference>
<dbReference type="GeneID" id="100178661"/>
<dbReference type="Gene3D" id="3.40.50.300">
    <property type="entry name" value="P-loop containing nucleotide triphosphate hydrolases"/>
    <property type="match status" value="1"/>
</dbReference>
<dbReference type="Proteomes" id="UP000008144">
    <property type="component" value="Chromosome 14"/>
</dbReference>
<dbReference type="GeneTree" id="ENSGT00940000163815"/>
<comment type="similarity">
    <text evidence="1 3">Belongs to the sulfotransferase 1 family.</text>
</comment>
<dbReference type="Pfam" id="PF00685">
    <property type="entry name" value="Sulfotransfer_1"/>
    <property type="match status" value="1"/>
</dbReference>
<dbReference type="GO" id="GO:0051923">
    <property type="term" value="P:sulfation"/>
    <property type="evidence" value="ECO:0000318"/>
    <property type="project" value="GO_Central"/>
</dbReference>
<reference evidence="6" key="1">
    <citation type="journal article" date="2002" name="Science">
        <title>The draft genome of Ciona intestinalis: insights into chordate and vertebrate origins.</title>
        <authorList>
            <person name="Dehal P."/>
            <person name="Satou Y."/>
            <person name="Campbell R.K."/>
            <person name="Chapman J."/>
            <person name="Degnan B."/>
            <person name="De Tomaso A."/>
            <person name="Davidson B."/>
            <person name="Di Gregorio A."/>
            <person name="Gelpke M."/>
            <person name="Goodstein D.M."/>
            <person name="Harafuji N."/>
            <person name="Hastings K.E."/>
            <person name="Ho I."/>
            <person name="Hotta K."/>
            <person name="Huang W."/>
            <person name="Kawashima T."/>
            <person name="Lemaire P."/>
            <person name="Martinez D."/>
            <person name="Meinertzhagen I.A."/>
            <person name="Necula S."/>
            <person name="Nonaka M."/>
            <person name="Putnam N."/>
            <person name="Rash S."/>
            <person name="Saiga H."/>
            <person name="Satake M."/>
            <person name="Terry A."/>
            <person name="Yamada L."/>
            <person name="Wang H.G."/>
            <person name="Awazu S."/>
            <person name="Azumi K."/>
            <person name="Boore J."/>
            <person name="Branno M."/>
            <person name="Chin-Bow S."/>
            <person name="DeSantis R."/>
            <person name="Doyle S."/>
            <person name="Francino P."/>
            <person name="Keys D.N."/>
            <person name="Haga S."/>
            <person name="Hayashi H."/>
            <person name="Hino K."/>
            <person name="Imai K.S."/>
            <person name="Inaba K."/>
            <person name="Kano S."/>
            <person name="Kobayashi K."/>
            <person name="Kobayashi M."/>
            <person name="Lee B.I."/>
            <person name="Makabe K.W."/>
            <person name="Manohar C."/>
            <person name="Matassi G."/>
            <person name="Medina M."/>
            <person name="Mochizuki Y."/>
            <person name="Mount S."/>
            <person name="Morishita T."/>
            <person name="Miura S."/>
            <person name="Nakayama A."/>
            <person name="Nishizaka S."/>
            <person name="Nomoto H."/>
            <person name="Ohta F."/>
            <person name="Oishi K."/>
            <person name="Rigoutsos I."/>
            <person name="Sano M."/>
            <person name="Sasaki A."/>
            <person name="Sasakura Y."/>
            <person name="Shoguchi E."/>
            <person name="Shin-i T."/>
            <person name="Spagnuolo A."/>
            <person name="Stainier D."/>
            <person name="Suzuki M.M."/>
            <person name="Tassy O."/>
            <person name="Takatori N."/>
            <person name="Tokuoka M."/>
            <person name="Yagi K."/>
            <person name="Yoshizaki F."/>
            <person name="Wada S."/>
            <person name="Zhang C."/>
            <person name="Hyatt P.D."/>
            <person name="Larimer F."/>
            <person name="Detter C."/>
            <person name="Doggett N."/>
            <person name="Glavina T."/>
            <person name="Hawkins T."/>
            <person name="Richardson P."/>
            <person name="Lucas S."/>
            <person name="Kohara Y."/>
            <person name="Levine M."/>
            <person name="Satoh N."/>
            <person name="Rokhsar D.S."/>
        </authorList>
    </citation>
    <scope>NUCLEOTIDE SEQUENCE [LARGE SCALE GENOMIC DNA]</scope>
</reference>
<dbReference type="EC" id="2.8.2.-" evidence="3"/>
<accession>F6TLK5</accession>
<dbReference type="Ensembl" id="ENSCINT00000007181.3">
    <property type="protein sequence ID" value="ENSCINP00000007181.3"/>
    <property type="gene ID" value="ENSCING00000003504.3"/>
</dbReference>
<dbReference type="RefSeq" id="XP_002132023.2">
    <property type="nucleotide sequence ID" value="XM_002131987.5"/>
</dbReference>
<dbReference type="HOGENOM" id="CLU_097584_0_0_1"/>
<evidence type="ECO:0000313" key="5">
    <source>
        <dbReference type="Ensembl" id="ENSCINP00000007181.3"/>
    </source>
</evidence>
<organism evidence="5 6">
    <name type="scientific">Ciona intestinalis</name>
    <name type="common">Transparent sea squirt</name>
    <name type="synonym">Ascidia intestinalis</name>
    <dbReference type="NCBI Taxonomy" id="7719"/>
    <lineage>
        <taxon>Eukaryota</taxon>
        <taxon>Metazoa</taxon>
        <taxon>Chordata</taxon>
        <taxon>Tunicata</taxon>
        <taxon>Ascidiacea</taxon>
        <taxon>Phlebobranchia</taxon>
        <taxon>Cionidae</taxon>
        <taxon>Ciona</taxon>
    </lineage>
</organism>
<gene>
    <name evidence="5" type="primary">LOC100178661</name>
</gene>